<dbReference type="GO" id="GO:0005524">
    <property type="term" value="F:ATP binding"/>
    <property type="evidence" value="ECO:0007669"/>
    <property type="project" value="UniProtKB-KW"/>
</dbReference>
<dbReference type="InterPro" id="IPR027417">
    <property type="entry name" value="P-loop_NTPase"/>
</dbReference>
<dbReference type="InterPro" id="IPR035907">
    <property type="entry name" value="Hppk_sf"/>
</dbReference>
<evidence type="ECO:0000256" key="2">
    <source>
        <dbReference type="ARBA" id="ARBA00005810"/>
    </source>
</evidence>
<dbReference type="Pfam" id="PF01712">
    <property type="entry name" value="dNK"/>
    <property type="match status" value="1"/>
</dbReference>
<accession>A0A1I7GQL3</accession>
<comment type="function">
    <text evidence="10">Catalyzes the transfer of pyrophosphate from adenosine triphosphate (ATP) to 6-hydroxymethyl-7,8-dihydropterin, an enzymatic step in folate biosynthesis pathway.</text>
</comment>
<evidence type="ECO:0000256" key="5">
    <source>
        <dbReference type="ARBA" id="ARBA00022679"/>
    </source>
</evidence>
<dbReference type="Gene3D" id="3.30.70.560">
    <property type="entry name" value="7,8-Dihydro-6-hydroxymethylpterin-pyrophosphokinase HPPK"/>
    <property type="match status" value="1"/>
</dbReference>
<evidence type="ECO:0000256" key="8">
    <source>
        <dbReference type="ARBA" id="ARBA00022840"/>
    </source>
</evidence>
<comment type="similarity">
    <text evidence="2">Belongs to the HPPK family.</text>
</comment>
<evidence type="ECO:0000259" key="13">
    <source>
        <dbReference type="Pfam" id="PF01288"/>
    </source>
</evidence>
<evidence type="ECO:0000256" key="4">
    <source>
        <dbReference type="ARBA" id="ARBA00016218"/>
    </source>
</evidence>
<keyword evidence="9" id="KW-0289">Folate biosynthesis</keyword>
<dbReference type="EMBL" id="FPBK01000005">
    <property type="protein sequence ID" value="SFU50735.1"/>
    <property type="molecule type" value="Genomic_DNA"/>
</dbReference>
<dbReference type="GO" id="GO:0046656">
    <property type="term" value="P:folic acid biosynthetic process"/>
    <property type="evidence" value="ECO:0007669"/>
    <property type="project" value="UniProtKB-KW"/>
</dbReference>
<evidence type="ECO:0000259" key="14">
    <source>
        <dbReference type="Pfam" id="PF01712"/>
    </source>
</evidence>
<dbReference type="NCBIfam" id="TIGR01498">
    <property type="entry name" value="folK"/>
    <property type="match status" value="1"/>
</dbReference>
<reference evidence="15 16" key="1">
    <citation type="submission" date="2016-10" db="EMBL/GenBank/DDBJ databases">
        <authorList>
            <person name="de Groot N.N."/>
        </authorList>
    </citation>
    <scope>NUCLEOTIDE SEQUENCE [LARGE SCALE GENOMIC DNA]</scope>
    <source>
        <strain evidence="15 16">CGMCC 1.12333</strain>
    </source>
</reference>
<sequence length="400" mass="46236">MFIKMRAKVTFCDVFLFTLRLIMEKRSKVFAAIGSNIGNKLQNLNKALEEVAVRIGEITSVSPVFETPAWGFDGAEFLNACFAVQTQLSPVEVLDVFLQIELDLGRVRKDVNGYQSRIIDLDIIFYEDEILNSDRLQIPHPQLQLRKFVLEPLAAIAPGKVHPILKKSISELLDECPDDSEIEQTAEVLINPSKKQLFSRFNYIAIEGNIGAGKTTLATKISEDYNAKLVLERFADNPFLPKFYEDNSRYAFPLEMSFLADRYQQISDDLAQFDLFKDFVVSDYDVFKSLIFAKVTLQQEEFSLYRKLFNIMHKEMVKPDLYIYLHQNTERLLSNIKKRGRHYEQKIPADYLEKINNGYVEFIRTQKDVNTLVIDVSDKDFVANPEDYEEILTRIAAFQK</sequence>
<evidence type="ECO:0000256" key="3">
    <source>
        <dbReference type="ARBA" id="ARBA00013253"/>
    </source>
</evidence>
<dbReference type="CDD" id="cd00483">
    <property type="entry name" value="HPPK"/>
    <property type="match status" value="1"/>
</dbReference>
<keyword evidence="8" id="KW-0067">ATP-binding</keyword>
<keyword evidence="6" id="KW-0547">Nucleotide-binding</keyword>
<dbReference type="EC" id="2.7.6.3" evidence="3"/>
<keyword evidence="5" id="KW-0808">Transferase</keyword>
<name>A0A1I7GQL3_9FLAO</name>
<proteinExistence type="inferred from homology"/>
<keyword evidence="16" id="KW-1185">Reference proteome</keyword>
<dbReference type="PANTHER" id="PTHR43071">
    <property type="entry name" value="2-AMINO-4-HYDROXY-6-HYDROXYMETHYLDIHYDROPTERIDINE PYROPHOSPHOKINASE"/>
    <property type="match status" value="1"/>
</dbReference>
<dbReference type="GO" id="GO:0046654">
    <property type="term" value="P:tetrahydrofolate biosynthetic process"/>
    <property type="evidence" value="ECO:0007669"/>
    <property type="project" value="UniProtKB-UniPathway"/>
</dbReference>
<dbReference type="Pfam" id="PF01288">
    <property type="entry name" value="HPPK"/>
    <property type="match status" value="1"/>
</dbReference>
<dbReference type="SUPFAM" id="SSF55083">
    <property type="entry name" value="6-hydroxymethyl-7,8-dihydropterin pyrophosphokinase, HPPK"/>
    <property type="match status" value="1"/>
</dbReference>
<keyword evidence="7 15" id="KW-0418">Kinase</keyword>
<evidence type="ECO:0000256" key="10">
    <source>
        <dbReference type="ARBA" id="ARBA00029409"/>
    </source>
</evidence>
<evidence type="ECO:0000256" key="9">
    <source>
        <dbReference type="ARBA" id="ARBA00022909"/>
    </source>
</evidence>
<dbReference type="UniPathway" id="UPA00077">
    <property type="reaction ID" value="UER00155"/>
</dbReference>
<dbReference type="CDD" id="cd01673">
    <property type="entry name" value="dNK"/>
    <property type="match status" value="1"/>
</dbReference>
<protein>
    <recommendedName>
        <fullName evidence="4">2-amino-4-hydroxy-6-hydroxymethyldihydropteridine pyrophosphokinase</fullName>
        <ecNumber evidence="3">2.7.6.3</ecNumber>
    </recommendedName>
    <alternativeName>
        <fullName evidence="11">6-hydroxymethyl-7,8-dihydropterin pyrophosphokinase</fullName>
    </alternativeName>
    <alternativeName>
        <fullName evidence="12">7,8-dihydro-6-hydroxymethylpterin-pyrophosphokinase</fullName>
    </alternativeName>
</protein>
<feature type="domain" description="Deoxynucleoside kinase" evidence="14">
    <location>
        <begin position="204"/>
        <end position="398"/>
    </location>
</feature>
<evidence type="ECO:0000256" key="12">
    <source>
        <dbReference type="ARBA" id="ARBA00033413"/>
    </source>
</evidence>
<evidence type="ECO:0000313" key="15">
    <source>
        <dbReference type="EMBL" id="SFU50735.1"/>
    </source>
</evidence>
<evidence type="ECO:0000256" key="7">
    <source>
        <dbReference type="ARBA" id="ARBA00022777"/>
    </source>
</evidence>
<evidence type="ECO:0000256" key="1">
    <source>
        <dbReference type="ARBA" id="ARBA00005051"/>
    </source>
</evidence>
<dbReference type="PANTHER" id="PTHR43071:SF1">
    <property type="entry name" value="2-AMINO-4-HYDROXY-6-HYDROXYMETHYLDIHYDROPTERIDINE PYROPHOSPHOKINASE"/>
    <property type="match status" value="1"/>
</dbReference>
<evidence type="ECO:0000313" key="16">
    <source>
        <dbReference type="Proteomes" id="UP000199138"/>
    </source>
</evidence>
<dbReference type="GO" id="GO:0003848">
    <property type="term" value="F:2-amino-4-hydroxy-6-hydroxymethyldihydropteridine diphosphokinase activity"/>
    <property type="evidence" value="ECO:0007669"/>
    <property type="project" value="UniProtKB-EC"/>
</dbReference>
<dbReference type="Proteomes" id="UP000199138">
    <property type="component" value="Unassembled WGS sequence"/>
</dbReference>
<feature type="domain" description="7,8-dihydro-6-hydroxymethylpterin-pyrophosphokinase" evidence="13">
    <location>
        <begin position="32"/>
        <end position="158"/>
    </location>
</feature>
<dbReference type="GO" id="GO:0016301">
    <property type="term" value="F:kinase activity"/>
    <property type="evidence" value="ECO:0007669"/>
    <property type="project" value="UniProtKB-KW"/>
</dbReference>
<gene>
    <name evidence="15" type="ORF">SAMN05216480_105181</name>
</gene>
<dbReference type="SUPFAM" id="SSF52540">
    <property type="entry name" value="P-loop containing nucleoside triphosphate hydrolases"/>
    <property type="match status" value="1"/>
</dbReference>
<organism evidence="15 16">
    <name type="scientific">Pustulibacterium marinum</name>
    <dbReference type="NCBI Taxonomy" id="1224947"/>
    <lineage>
        <taxon>Bacteria</taxon>
        <taxon>Pseudomonadati</taxon>
        <taxon>Bacteroidota</taxon>
        <taxon>Flavobacteriia</taxon>
        <taxon>Flavobacteriales</taxon>
        <taxon>Flavobacteriaceae</taxon>
        <taxon>Pustulibacterium</taxon>
    </lineage>
</organism>
<dbReference type="AlphaFoldDB" id="A0A1I7GQL3"/>
<evidence type="ECO:0000256" key="11">
    <source>
        <dbReference type="ARBA" id="ARBA00029766"/>
    </source>
</evidence>
<dbReference type="InterPro" id="IPR031314">
    <property type="entry name" value="DNK_dom"/>
</dbReference>
<dbReference type="STRING" id="1224947.SAMN05216480_105181"/>
<dbReference type="Gene3D" id="3.40.50.300">
    <property type="entry name" value="P-loop containing nucleotide triphosphate hydrolases"/>
    <property type="match status" value="1"/>
</dbReference>
<evidence type="ECO:0000256" key="6">
    <source>
        <dbReference type="ARBA" id="ARBA00022741"/>
    </source>
</evidence>
<comment type="pathway">
    <text evidence="1">Cofactor biosynthesis; tetrahydrofolate biosynthesis; 2-amino-4-hydroxy-6-hydroxymethyl-7,8-dihydropteridine diphosphate from 7,8-dihydroneopterin triphosphate: step 4/4.</text>
</comment>
<dbReference type="InterPro" id="IPR000550">
    <property type="entry name" value="Hppk"/>
</dbReference>